<dbReference type="InterPro" id="IPR032109">
    <property type="entry name" value="Big_3_5"/>
</dbReference>
<proteinExistence type="predicted"/>
<sequence>MALLATAAMPAVATAGMRGPMGPAGPAVLPFPFQAGSPLVQETFTNATAPEFTAVGSACLTGAPPVAAIPPLNHPPGGCPAVGVGPVPPNDAAPFGFLRLTDASRDQAGAVLYNHAIPASFGLNVTFDQWQYGTTTPEFSPADGISFFLVNGNVDLNHPGAFGGSLGYAQKLPDDNPENPFLPGVPEGYLGVGLDVLGNFFGDWEHRGFGCPEGLRSPAGTIFRVPAPGPNMVTVRGPGNGTEGYCFWTATTSNFGPNGPWPSTLPGSLHGPTTVVPPEPEAAQQALEPSRRRVNVVLTPAPAPQLIVTIDFNDGTGPHRVLDVPAPPDVPNTYKFGFAASTGLFTDVHLLRNVSINSEEPIPPERESQTCLKASAKKVKAGDKVTLTADVTCNGSIPTGTVTFFMDGVEIATVPLIDGRAVLRVRVPPGVHTFTARYNGNETCTPSTSNTVTVIGVRPKPPIPPFPPKPKPIVKKPVKEPVSIHITPAKKGELAKKK</sequence>
<dbReference type="Gene3D" id="2.60.120.200">
    <property type="match status" value="1"/>
</dbReference>
<evidence type="ECO:0000259" key="2">
    <source>
        <dbReference type="Pfam" id="PF16640"/>
    </source>
</evidence>
<dbReference type="InterPro" id="IPR013783">
    <property type="entry name" value="Ig-like_fold"/>
</dbReference>
<protein>
    <recommendedName>
        <fullName evidence="2">Bacterial Ig-like domain-containing protein</fullName>
    </recommendedName>
</protein>
<feature type="compositionally biased region" description="Pro residues" evidence="1">
    <location>
        <begin position="459"/>
        <end position="471"/>
    </location>
</feature>
<dbReference type="GO" id="GO:0005975">
    <property type="term" value="P:carbohydrate metabolic process"/>
    <property type="evidence" value="ECO:0007669"/>
    <property type="project" value="UniProtKB-ARBA"/>
</dbReference>
<dbReference type="AlphaFoldDB" id="A0A9W6QXM2"/>
<gene>
    <name evidence="3" type="ORF">Atai01_05510</name>
</gene>
<accession>A0A9W6QXM2</accession>
<feature type="domain" description="Bacterial Ig-like" evidence="2">
    <location>
        <begin position="373"/>
        <end position="454"/>
    </location>
</feature>
<feature type="region of interest" description="Disordered" evidence="1">
    <location>
        <begin position="459"/>
        <end position="480"/>
    </location>
</feature>
<comment type="caution">
    <text evidence="3">The sequence shown here is derived from an EMBL/GenBank/DDBJ whole genome shotgun (WGS) entry which is preliminary data.</text>
</comment>
<dbReference type="Pfam" id="PF16640">
    <property type="entry name" value="Big_3_5"/>
    <property type="match status" value="1"/>
</dbReference>
<dbReference type="EMBL" id="BSTI01000001">
    <property type="protein sequence ID" value="GLY63932.1"/>
    <property type="molecule type" value="Genomic_DNA"/>
</dbReference>
<dbReference type="Gene3D" id="2.60.40.10">
    <property type="entry name" value="Immunoglobulins"/>
    <property type="match status" value="1"/>
</dbReference>
<dbReference type="InterPro" id="IPR013320">
    <property type="entry name" value="ConA-like_dom_sf"/>
</dbReference>
<dbReference type="RefSeq" id="WP_285485888.1">
    <property type="nucleotide sequence ID" value="NZ_BSTI01000001.1"/>
</dbReference>
<dbReference type="SUPFAM" id="SSF49899">
    <property type="entry name" value="Concanavalin A-like lectins/glucanases"/>
    <property type="match status" value="1"/>
</dbReference>
<name>A0A9W6QXM2_9PSEU</name>
<evidence type="ECO:0000313" key="3">
    <source>
        <dbReference type="EMBL" id="GLY63932.1"/>
    </source>
</evidence>
<organism evidence="3 4">
    <name type="scientific">Amycolatopsis taiwanensis</name>
    <dbReference type="NCBI Taxonomy" id="342230"/>
    <lineage>
        <taxon>Bacteria</taxon>
        <taxon>Bacillati</taxon>
        <taxon>Actinomycetota</taxon>
        <taxon>Actinomycetes</taxon>
        <taxon>Pseudonocardiales</taxon>
        <taxon>Pseudonocardiaceae</taxon>
        <taxon>Amycolatopsis</taxon>
    </lineage>
</organism>
<dbReference type="Proteomes" id="UP001165136">
    <property type="component" value="Unassembled WGS sequence"/>
</dbReference>
<reference evidence="3" key="1">
    <citation type="submission" date="2023-03" db="EMBL/GenBank/DDBJ databases">
        <title>Amycolatopsis taiwanensis NBRC 103393.</title>
        <authorList>
            <person name="Ichikawa N."/>
            <person name="Sato H."/>
            <person name="Tonouchi N."/>
        </authorList>
    </citation>
    <scope>NUCLEOTIDE SEQUENCE</scope>
    <source>
        <strain evidence="3">NBRC 103393</strain>
    </source>
</reference>
<evidence type="ECO:0000256" key="1">
    <source>
        <dbReference type="SAM" id="MobiDB-lite"/>
    </source>
</evidence>
<evidence type="ECO:0000313" key="4">
    <source>
        <dbReference type="Proteomes" id="UP001165136"/>
    </source>
</evidence>
<keyword evidence="4" id="KW-1185">Reference proteome</keyword>